<name>H2YD31_CIOSA</name>
<reference evidence="2" key="1">
    <citation type="submission" date="2003-08" db="EMBL/GenBank/DDBJ databases">
        <authorList>
            <person name="Birren B."/>
            <person name="Nusbaum C."/>
            <person name="Abebe A."/>
            <person name="Abouelleil A."/>
            <person name="Adekoya E."/>
            <person name="Ait-zahra M."/>
            <person name="Allen N."/>
            <person name="Allen T."/>
            <person name="An P."/>
            <person name="Anderson M."/>
            <person name="Anderson S."/>
            <person name="Arachchi H."/>
            <person name="Armbruster J."/>
            <person name="Bachantsang P."/>
            <person name="Baldwin J."/>
            <person name="Barry A."/>
            <person name="Bayul T."/>
            <person name="Blitshsteyn B."/>
            <person name="Bloom T."/>
            <person name="Blye J."/>
            <person name="Boguslavskiy L."/>
            <person name="Borowsky M."/>
            <person name="Boukhgalter B."/>
            <person name="Brunache A."/>
            <person name="Butler J."/>
            <person name="Calixte N."/>
            <person name="Calvo S."/>
            <person name="Camarata J."/>
            <person name="Campo K."/>
            <person name="Chang J."/>
            <person name="Cheshatsang Y."/>
            <person name="Citroen M."/>
            <person name="Collymore A."/>
            <person name="Considine T."/>
            <person name="Cook A."/>
            <person name="Cooke P."/>
            <person name="Corum B."/>
            <person name="Cuomo C."/>
            <person name="David R."/>
            <person name="Dawoe T."/>
            <person name="Degray S."/>
            <person name="Dodge S."/>
            <person name="Dooley K."/>
            <person name="Dorje P."/>
            <person name="Dorjee K."/>
            <person name="Dorris L."/>
            <person name="Duffey N."/>
            <person name="Dupes A."/>
            <person name="Elkins T."/>
            <person name="Engels R."/>
            <person name="Erickson J."/>
            <person name="Farina A."/>
            <person name="Faro S."/>
            <person name="Ferreira P."/>
            <person name="Fischer H."/>
            <person name="Fitzgerald M."/>
            <person name="Foley K."/>
            <person name="Gage D."/>
            <person name="Galagan J."/>
            <person name="Gearin G."/>
            <person name="Gnerre S."/>
            <person name="Gnirke A."/>
            <person name="Goyette A."/>
            <person name="Graham J."/>
            <person name="Grandbois E."/>
            <person name="Gyaltsen K."/>
            <person name="Hafez N."/>
            <person name="Hagopian D."/>
            <person name="Hagos B."/>
            <person name="Hall J."/>
            <person name="Hatcher B."/>
            <person name="Heller A."/>
            <person name="Higgins H."/>
            <person name="Honan T."/>
            <person name="Horn A."/>
            <person name="Houde N."/>
            <person name="Hughes L."/>
            <person name="Hulme W."/>
            <person name="Husby E."/>
            <person name="Iliev I."/>
            <person name="Jaffe D."/>
            <person name="Jones C."/>
            <person name="Kamal M."/>
            <person name="Kamat A."/>
            <person name="Kamvysselis M."/>
            <person name="Karlsson E."/>
            <person name="Kells C."/>
            <person name="Kieu A."/>
            <person name="Kisner P."/>
            <person name="Kodira C."/>
            <person name="Kulbokas E."/>
            <person name="Labutti K."/>
            <person name="Lama D."/>
            <person name="Landers T."/>
            <person name="Leger J."/>
            <person name="Levine S."/>
            <person name="Lewis D."/>
            <person name="Lewis T."/>
            <person name="Lindblad-toh K."/>
            <person name="Liu X."/>
            <person name="Lokyitsang T."/>
            <person name="Lokyitsang Y."/>
            <person name="Lucien O."/>
            <person name="Lui A."/>
            <person name="Ma L.J."/>
            <person name="Mabbitt R."/>
            <person name="Macdonald J."/>
            <person name="Maclean C."/>
            <person name="Major J."/>
            <person name="Manning J."/>
            <person name="Marabella R."/>
            <person name="Maru K."/>
            <person name="Matthews C."/>
            <person name="Mauceli E."/>
            <person name="Mccarthy M."/>
            <person name="Mcdonough S."/>
            <person name="Mcghee T."/>
            <person name="Meldrim J."/>
            <person name="Meneus L."/>
            <person name="Mesirov J."/>
            <person name="Mihalev A."/>
            <person name="Mihova T."/>
            <person name="Mikkelsen T."/>
            <person name="Mlenga V."/>
            <person name="Moru K."/>
            <person name="Mozes J."/>
            <person name="Mulrain L."/>
            <person name="Munson G."/>
            <person name="Naylor J."/>
            <person name="Newes C."/>
            <person name="Nguyen C."/>
            <person name="Nguyen N."/>
            <person name="Nguyen T."/>
            <person name="Nicol R."/>
            <person name="Nielsen C."/>
            <person name="Nizzari M."/>
            <person name="Norbu C."/>
            <person name="Norbu N."/>
            <person name="O'donnell P."/>
            <person name="Okoawo O."/>
            <person name="O'leary S."/>
            <person name="Omotosho B."/>
            <person name="O'neill K."/>
            <person name="Osman S."/>
            <person name="Parker S."/>
            <person name="Perrin D."/>
            <person name="Phunkhang P."/>
            <person name="Piqani B."/>
            <person name="Purcell S."/>
            <person name="Rachupka T."/>
            <person name="Ramasamy U."/>
            <person name="Rameau R."/>
            <person name="Ray V."/>
            <person name="Raymond C."/>
            <person name="Retta R."/>
            <person name="Richardson S."/>
            <person name="Rise C."/>
            <person name="Rodriguez J."/>
            <person name="Rogers J."/>
            <person name="Rogov P."/>
            <person name="Rutman M."/>
            <person name="Schupbach R."/>
            <person name="Seaman C."/>
            <person name="Settipalli S."/>
            <person name="Sharpe T."/>
            <person name="Sheridan J."/>
            <person name="Sherpa N."/>
            <person name="Shi J."/>
            <person name="Smirnov S."/>
            <person name="Smith C."/>
            <person name="Sougnez C."/>
            <person name="Spencer B."/>
            <person name="Stalker J."/>
            <person name="Stange-thomann N."/>
            <person name="Stavropoulos S."/>
            <person name="Stetson K."/>
            <person name="Stone C."/>
            <person name="Stone S."/>
            <person name="Stubbs M."/>
            <person name="Talamas J."/>
            <person name="Tchuinga P."/>
            <person name="Tenzing P."/>
            <person name="Tesfaye S."/>
            <person name="Theodore J."/>
            <person name="Thoulutsang Y."/>
            <person name="Topham K."/>
            <person name="Towey S."/>
            <person name="Tsamla T."/>
            <person name="Tsomo N."/>
            <person name="Vallee D."/>
            <person name="Vassiliev H."/>
            <person name="Venkataraman V."/>
            <person name="Vinson J."/>
            <person name="Vo A."/>
            <person name="Wade C."/>
            <person name="Wang S."/>
            <person name="Wangchuk T."/>
            <person name="Wangdi T."/>
            <person name="Whittaker C."/>
            <person name="Wilkinson J."/>
            <person name="Wu Y."/>
            <person name="Wyman D."/>
            <person name="Yadav S."/>
            <person name="Yang S."/>
            <person name="Yang X."/>
            <person name="Yeager S."/>
            <person name="Yee E."/>
            <person name="Young G."/>
            <person name="Zainoun J."/>
            <person name="Zembeck L."/>
            <person name="Zimmer A."/>
            <person name="Zody M."/>
            <person name="Lander E."/>
        </authorList>
    </citation>
    <scope>NUCLEOTIDE SEQUENCE [LARGE SCALE GENOMIC DNA]</scope>
</reference>
<evidence type="ECO:0000313" key="2">
    <source>
        <dbReference type="Proteomes" id="UP000007875"/>
    </source>
</evidence>
<sequence>MLALYTGPKGDCSFYSPPTERPPPNTLPNILYNISLPEKEEQISRILTLLRNQQNEKDFFLYLSLLEICCHLEGTEMIEPLCTWQIRLAKDFIKSLKNSASSELIDTVSSKVDNVFQTFLIDKKPLIEGILLHKRTHGRYPTRSQVTFDQSHLSACTNSEIHILASYLIYNAI</sequence>
<reference evidence="1" key="3">
    <citation type="submission" date="2025-09" db="UniProtKB">
        <authorList>
            <consortium name="Ensembl"/>
        </authorList>
    </citation>
    <scope>IDENTIFICATION</scope>
</reference>
<keyword evidence="2" id="KW-1185">Reference proteome</keyword>
<dbReference type="HOGENOM" id="CLU_1551067_0_0_1"/>
<evidence type="ECO:0000313" key="1">
    <source>
        <dbReference type="Ensembl" id="ENSCSAVP00000003229.1"/>
    </source>
</evidence>
<reference evidence="1" key="2">
    <citation type="submission" date="2025-08" db="UniProtKB">
        <authorList>
            <consortium name="Ensembl"/>
        </authorList>
    </citation>
    <scope>IDENTIFICATION</scope>
</reference>
<dbReference type="InParanoid" id="H2YD31"/>
<protein>
    <submittedName>
        <fullName evidence="1">Uncharacterized protein</fullName>
    </submittedName>
</protein>
<organism evidence="1 2">
    <name type="scientific">Ciona savignyi</name>
    <name type="common">Pacific transparent sea squirt</name>
    <dbReference type="NCBI Taxonomy" id="51511"/>
    <lineage>
        <taxon>Eukaryota</taxon>
        <taxon>Metazoa</taxon>
        <taxon>Chordata</taxon>
        <taxon>Tunicata</taxon>
        <taxon>Ascidiacea</taxon>
        <taxon>Phlebobranchia</taxon>
        <taxon>Cionidae</taxon>
        <taxon>Ciona</taxon>
    </lineage>
</organism>
<dbReference type="AlphaFoldDB" id="H2YD31"/>
<dbReference type="Proteomes" id="UP000007875">
    <property type="component" value="Unassembled WGS sequence"/>
</dbReference>
<accession>H2YD31</accession>
<proteinExistence type="predicted"/>
<dbReference type="Ensembl" id="ENSCSAVT00000003278.1">
    <property type="protein sequence ID" value="ENSCSAVP00000003229.1"/>
    <property type="gene ID" value="ENSCSAVG00000001920.1"/>
</dbReference>